<dbReference type="EC" id="3.6.1.-" evidence="10"/>
<gene>
    <name evidence="10 13" type="primary">rsgA</name>
    <name evidence="13" type="ORF">EXY25_16430</name>
</gene>
<keyword evidence="5 10" id="KW-0547">Nucleotide-binding</keyword>
<name>A0ABY1WLN6_9GAMM</name>
<evidence type="ECO:0000256" key="3">
    <source>
        <dbReference type="ARBA" id="ARBA00022723"/>
    </source>
</evidence>
<evidence type="ECO:0000256" key="8">
    <source>
        <dbReference type="ARBA" id="ARBA00022884"/>
    </source>
</evidence>
<evidence type="ECO:0000256" key="5">
    <source>
        <dbReference type="ARBA" id="ARBA00022741"/>
    </source>
</evidence>
<dbReference type="EMBL" id="SHLY01000007">
    <property type="protein sequence ID" value="TAA41820.1"/>
    <property type="molecule type" value="Genomic_DNA"/>
</dbReference>
<keyword evidence="4 10" id="KW-0699">rRNA-binding</keyword>
<keyword evidence="14" id="KW-1185">Reference proteome</keyword>
<evidence type="ECO:0000256" key="4">
    <source>
        <dbReference type="ARBA" id="ARBA00022730"/>
    </source>
</evidence>
<dbReference type="InterPro" id="IPR010914">
    <property type="entry name" value="RsgA_GTPase_dom"/>
</dbReference>
<comment type="cofactor">
    <cofactor evidence="10">
        <name>Zn(2+)</name>
        <dbReference type="ChEBI" id="CHEBI:29105"/>
    </cofactor>
    <text evidence="10">Binds 1 zinc ion per subunit.</text>
</comment>
<keyword evidence="1 10" id="KW-0963">Cytoplasm</keyword>
<evidence type="ECO:0000313" key="13">
    <source>
        <dbReference type="EMBL" id="TAA41820.1"/>
    </source>
</evidence>
<evidence type="ECO:0000256" key="7">
    <source>
        <dbReference type="ARBA" id="ARBA00022833"/>
    </source>
</evidence>
<accession>A0ABY1WLN6</accession>
<proteinExistence type="inferred from homology"/>
<dbReference type="SUPFAM" id="SSF52540">
    <property type="entry name" value="P-loop containing nucleoside triphosphate hydrolases"/>
    <property type="match status" value="1"/>
</dbReference>
<dbReference type="InterPro" id="IPR030378">
    <property type="entry name" value="G_CP_dom"/>
</dbReference>
<feature type="binding site" evidence="10">
    <location>
        <position position="273"/>
    </location>
    <ligand>
        <name>Zn(2+)</name>
        <dbReference type="ChEBI" id="CHEBI:29105"/>
    </ligand>
</feature>
<keyword evidence="6 10" id="KW-0378">Hydrolase</keyword>
<evidence type="ECO:0000256" key="1">
    <source>
        <dbReference type="ARBA" id="ARBA00022490"/>
    </source>
</evidence>
<dbReference type="RefSeq" id="WP_130567710.1">
    <property type="nucleotide sequence ID" value="NZ_SHLY01000007.1"/>
</dbReference>
<comment type="caution">
    <text evidence="13">The sequence shown here is derived from an EMBL/GenBank/DDBJ whole genome shotgun (WGS) entry which is preliminary data.</text>
</comment>
<keyword evidence="2 10" id="KW-0690">Ribosome biogenesis</keyword>
<evidence type="ECO:0000313" key="14">
    <source>
        <dbReference type="Proteomes" id="UP000292544"/>
    </source>
</evidence>
<dbReference type="PROSITE" id="PS50936">
    <property type="entry name" value="ENGC_GTPASE"/>
    <property type="match status" value="1"/>
</dbReference>
<dbReference type="Pfam" id="PF03193">
    <property type="entry name" value="RsgA_GTPase"/>
    <property type="match status" value="1"/>
</dbReference>
<sequence length="347" mass="38834">MNSIISLNLLGWQPFFQQQLTLDEFEQTTVARVVAHHRSEYVVRTEQALSRMPITPSLPPMALGDWLLLDGDNRFLRQLDRKSLFKRKSPGSKLGEQFIAANVDTLFIVCSLNQDFNLSRIERYLALAHEAEVEPVVVLTKQDLCDDVDEKRQAIQSLDPLLLVESVNALDCTSCEVLLSWCRPGRTLSLLGSSGVGKSTLINTLLGNEIQDTGSIREDDSKGRHTTTSRSMHFMPSGAVLIDTPGMRELQLTACEQGVSQTFADIDELAQRCRFGDCQHTGEPGCAVQQAIDRGELAPRRLANYFKLMREQARNSASLAEQRAKDKEFGKMVKSVMSESRHYKKGC</sequence>
<feature type="domain" description="CP-type G" evidence="12">
    <location>
        <begin position="95"/>
        <end position="250"/>
    </location>
</feature>
<keyword evidence="9 10" id="KW-0342">GTP-binding</keyword>
<evidence type="ECO:0000259" key="11">
    <source>
        <dbReference type="PROSITE" id="PS50936"/>
    </source>
</evidence>
<dbReference type="Proteomes" id="UP000292544">
    <property type="component" value="Unassembled WGS sequence"/>
</dbReference>
<feature type="binding site" evidence="10">
    <location>
        <position position="280"/>
    </location>
    <ligand>
        <name>Zn(2+)</name>
        <dbReference type="ChEBI" id="CHEBI:29105"/>
    </ligand>
</feature>
<feature type="binding site" evidence="10">
    <location>
        <begin position="140"/>
        <end position="143"/>
    </location>
    <ligand>
        <name>GTP</name>
        <dbReference type="ChEBI" id="CHEBI:37565"/>
    </ligand>
</feature>
<dbReference type="PANTHER" id="PTHR32120:SF10">
    <property type="entry name" value="SMALL RIBOSOMAL SUBUNIT BIOGENESIS GTPASE RSGA"/>
    <property type="match status" value="1"/>
</dbReference>
<comment type="function">
    <text evidence="10">One of several proteins that assist in the late maturation steps of the functional core of the 30S ribosomal subunit. Helps release RbfA from mature subunits. May play a role in the assembly of ribosomal proteins into the subunit. Circularly permuted GTPase that catalyzes slow GTP hydrolysis, GTPase activity is stimulated by the 30S ribosomal subunit.</text>
</comment>
<dbReference type="PANTHER" id="PTHR32120">
    <property type="entry name" value="SMALL RIBOSOMAL SUBUNIT BIOGENESIS GTPASE RSGA"/>
    <property type="match status" value="1"/>
</dbReference>
<dbReference type="InterPro" id="IPR004881">
    <property type="entry name" value="Ribosome_biogen_GTPase_RsgA"/>
</dbReference>
<comment type="similarity">
    <text evidence="10">Belongs to the TRAFAC class YlqF/YawG GTPase family. RsgA subfamily.</text>
</comment>
<evidence type="ECO:0000256" key="2">
    <source>
        <dbReference type="ARBA" id="ARBA00022517"/>
    </source>
</evidence>
<evidence type="ECO:0000256" key="9">
    <source>
        <dbReference type="ARBA" id="ARBA00023134"/>
    </source>
</evidence>
<dbReference type="CDD" id="cd01854">
    <property type="entry name" value="YjeQ_EngC"/>
    <property type="match status" value="1"/>
</dbReference>
<feature type="domain" description="EngC GTPase" evidence="11">
    <location>
        <begin position="101"/>
        <end position="248"/>
    </location>
</feature>
<feature type="binding site" evidence="10">
    <location>
        <begin position="192"/>
        <end position="200"/>
    </location>
    <ligand>
        <name>GTP</name>
        <dbReference type="ChEBI" id="CHEBI:37565"/>
    </ligand>
</feature>
<feature type="binding site" evidence="10">
    <location>
        <position position="278"/>
    </location>
    <ligand>
        <name>Zn(2+)</name>
        <dbReference type="ChEBI" id="CHEBI:29105"/>
    </ligand>
</feature>
<comment type="subunit">
    <text evidence="10">Monomer. Associates with 30S ribosomal subunit, binds 16S rRNA.</text>
</comment>
<organism evidence="13 14">
    <name type="scientific">Corallincola spongiicola</name>
    <dbReference type="NCBI Taxonomy" id="2520508"/>
    <lineage>
        <taxon>Bacteria</taxon>
        <taxon>Pseudomonadati</taxon>
        <taxon>Pseudomonadota</taxon>
        <taxon>Gammaproteobacteria</taxon>
        <taxon>Alteromonadales</taxon>
        <taxon>Psychromonadaceae</taxon>
        <taxon>Corallincola</taxon>
    </lineage>
</organism>
<evidence type="ECO:0000259" key="12">
    <source>
        <dbReference type="PROSITE" id="PS51721"/>
    </source>
</evidence>
<feature type="binding site" evidence="10">
    <location>
        <position position="286"/>
    </location>
    <ligand>
        <name>Zn(2+)</name>
        <dbReference type="ChEBI" id="CHEBI:29105"/>
    </ligand>
</feature>
<evidence type="ECO:0000256" key="10">
    <source>
        <dbReference type="HAMAP-Rule" id="MF_01820"/>
    </source>
</evidence>
<evidence type="ECO:0000256" key="6">
    <source>
        <dbReference type="ARBA" id="ARBA00022801"/>
    </source>
</evidence>
<protein>
    <recommendedName>
        <fullName evidence="10">Small ribosomal subunit biogenesis GTPase RsgA</fullName>
        <ecNumber evidence="10">3.6.1.-</ecNumber>
    </recommendedName>
</protein>
<dbReference type="InterPro" id="IPR027417">
    <property type="entry name" value="P-loop_NTPase"/>
</dbReference>
<keyword evidence="3 10" id="KW-0479">Metal-binding</keyword>
<dbReference type="PROSITE" id="PS51721">
    <property type="entry name" value="G_CP"/>
    <property type="match status" value="1"/>
</dbReference>
<keyword evidence="7 10" id="KW-0862">Zinc</keyword>
<dbReference type="HAMAP" id="MF_01820">
    <property type="entry name" value="GTPase_RsgA"/>
    <property type="match status" value="1"/>
</dbReference>
<dbReference type="NCBIfam" id="TIGR00157">
    <property type="entry name" value="ribosome small subunit-dependent GTPase A"/>
    <property type="match status" value="1"/>
</dbReference>
<dbReference type="Gene3D" id="3.40.50.300">
    <property type="entry name" value="P-loop containing nucleotide triphosphate hydrolases"/>
    <property type="match status" value="1"/>
</dbReference>
<reference evidence="14" key="1">
    <citation type="submission" date="2019-02" db="EMBL/GenBank/DDBJ databases">
        <title>Draft genome sequence of Muricauda sp. 176CP4-71.</title>
        <authorList>
            <person name="Park J.-S."/>
        </authorList>
    </citation>
    <scope>NUCLEOTIDE SEQUENCE [LARGE SCALE GENOMIC DNA]</scope>
    <source>
        <strain evidence="14">176GS2-150</strain>
    </source>
</reference>
<keyword evidence="8 10" id="KW-0694">RNA-binding</keyword>
<comment type="subcellular location">
    <subcellularLocation>
        <location evidence="10">Cytoplasm</location>
    </subcellularLocation>
</comment>
<dbReference type="Gene3D" id="1.10.40.50">
    <property type="entry name" value="Probable gtpase engc, domain 3"/>
    <property type="match status" value="1"/>
</dbReference>